<dbReference type="InterPro" id="IPR012910">
    <property type="entry name" value="Plug_dom"/>
</dbReference>
<dbReference type="InterPro" id="IPR037066">
    <property type="entry name" value="Plug_dom_sf"/>
</dbReference>
<keyword evidence="14" id="KW-0675">Receptor</keyword>
<dbReference type="PANTHER" id="PTHR47234:SF2">
    <property type="entry name" value="TONB-DEPENDENT RECEPTOR"/>
    <property type="match status" value="1"/>
</dbReference>
<dbReference type="PROSITE" id="PS52016">
    <property type="entry name" value="TONB_DEPENDENT_REC_3"/>
    <property type="match status" value="1"/>
</dbReference>
<evidence type="ECO:0000256" key="11">
    <source>
        <dbReference type="SAM" id="SignalP"/>
    </source>
</evidence>
<reference evidence="14 15" key="1">
    <citation type="submission" date="2020-08" db="EMBL/GenBank/DDBJ databases">
        <title>Genomic Encyclopedia of Type Strains, Phase IV (KMG-IV): sequencing the most valuable type-strain genomes for metagenomic binning, comparative biology and taxonomic classification.</title>
        <authorList>
            <person name="Goeker M."/>
        </authorList>
    </citation>
    <scope>NUCLEOTIDE SEQUENCE [LARGE SCALE GENOMIC DNA]</scope>
    <source>
        <strain evidence="14 15">DSM 26723</strain>
    </source>
</reference>
<dbReference type="Proteomes" id="UP000588068">
    <property type="component" value="Unassembled WGS sequence"/>
</dbReference>
<proteinExistence type="inferred from homology"/>
<dbReference type="Gene3D" id="2.170.130.10">
    <property type="entry name" value="TonB-dependent receptor, plug domain"/>
    <property type="match status" value="1"/>
</dbReference>
<evidence type="ECO:0000256" key="1">
    <source>
        <dbReference type="ARBA" id="ARBA00004571"/>
    </source>
</evidence>
<dbReference type="PROSITE" id="PS51257">
    <property type="entry name" value="PROKAR_LIPOPROTEIN"/>
    <property type="match status" value="1"/>
</dbReference>
<comment type="caution">
    <text evidence="14">The sequence shown here is derived from an EMBL/GenBank/DDBJ whole genome shotgun (WGS) entry which is preliminary data.</text>
</comment>
<feature type="region of interest" description="Disordered" evidence="10">
    <location>
        <begin position="233"/>
        <end position="262"/>
    </location>
</feature>
<evidence type="ECO:0000259" key="13">
    <source>
        <dbReference type="Pfam" id="PF07715"/>
    </source>
</evidence>
<keyword evidence="7 8" id="KW-0998">Cell outer membrane</keyword>
<keyword evidence="3 8" id="KW-1134">Transmembrane beta strand</keyword>
<evidence type="ECO:0000256" key="6">
    <source>
        <dbReference type="ARBA" id="ARBA00023136"/>
    </source>
</evidence>
<evidence type="ECO:0000256" key="4">
    <source>
        <dbReference type="ARBA" id="ARBA00022692"/>
    </source>
</evidence>
<dbReference type="PANTHER" id="PTHR47234">
    <property type="match status" value="1"/>
</dbReference>
<evidence type="ECO:0000256" key="9">
    <source>
        <dbReference type="RuleBase" id="RU003357"/>
    </source>
</evidence>
<organism evidence="14 15">
    <name type="scientific">Povalibacter uvarum</name>
    <dbReference type="NCBI Taxonomy" id="732238"/>
    <lineage>
        <taxon>Bacteria</taxon>
        <taxon>Pseudomonadati</taxon>
        <taxon>Pseudomonadota</taxon>
        <taxon>Gammaproteobacteria</taxon>
        <taxon>Steroidobacterales</taxon>
        <taxon>Steroidobacteraceae</taxon>
        <taxon>Povalibacter</taxon>
    </lineage>
</organism>
<dbReference type="AlphaFoldDB" id="A0A841HDQ0"/>
<comment type="similarity">
    <text evidence="8 9">Belongs to the TonB-dependent receptor family.</text>
</comment>
<evidence type="ECO:0000256" key="7">
    <source>
        <dbReference type="ARBA" id="ARBA00023237"/>
    </source>
</evidence>
<dbReference type="InterPro" id="IPR039426">
    <property type="entry name" value="TonB-dep_rcpt-like"/>
</dbReference>
<feature type="domain" description="TonB-dependent receptor-like beta-barrel" evidence="12">
    <location>
        <begin position="389"/>
        <end position="837"/>
    </location>
</feature>
<evidence type="ECO:0000256" key="3">
    <source>
        <dbReference type="ARBA" id="ARBA00022452"/>
    </source>
</evidence>
<comment type="subcellular location">
    <subcellularLocation>
        <location evidence="1 8">Cell outer membrane</location>
        <topology evidence="1 8">Multi-pass membrane protein</topology>
    </subcellularLocation>
</comment>
<keyword evidence="11" id="KW-0732">Signal</keyword>
<dbReference type="SUPFAM" id="SSF56935">
    <property type="entry name" value="Porins"/>
    <property type="match status" value="1"/>
</dbReference>
<protein>
    <submittedName>
        <fullName evidence="14">Iron complex outermembrane receptor protein</fullName>
    </submittedName>
</protein>
<sequence length="873" mass="94530">MRRSMFVSGRWLLLTMGSVACASGSYAAGRDITEERIELEEVVVTGTRLRSSTEASALTVFDRALIEELGSASVPDLLRYLPQQPFMPVEGSRFGGAQFVELRGIGADMTLVLINGRRAVTSAPQIAFNAFDLNSMPISAVERIDVLADGASAVYGADAVGGVVNIVLKRAIDAPEVGLRYGTARDGAEEFRASLGAGFSTERFSAALSLDWLNREFLLGEARDRYRNQDYRRFGSVDQRSPNGNPGNVTSRTTANLPGLPSRTAGVPEGSTGVGLTPEDFLETAGVRNLESLSRYRSIIPEVERGSAILNATYDVGQSLSLFVEGLYTDRSSISQSPPSALNGTLVPATNPFNPFGVPVSSNFLLTGIGPQHSVVEADSLRAVAGARGQVGSFDWELSYLYSDETGRSWVENTASPAAVAAALAATNPALALNPFQDGPGGSQALLDSLVAQPTVANYVSRADFVSGFMRGNVWQLPAGPLEVVLGGEYREESVVFDGSIFIDNGRYVSAAFAEVSVPLVDAAMEIPAVRGLSMTVAARQDRYSDFGSDFNPQYTLVWQPVSDLNVRVSYGTSFRPPSLFDLYFPRTPFDNTPVTDPRRNNEPTFVTVIHGGNPELEPVSAQSLTAGVTWSPSFLEGLRVSATYWRIELDDRVQTFTEQLVLEYESLFPERVMRAAPTPADVAAGLPGVVEAVDSSRLNFGALETDGVDLDLRWSIGSSWGEWLPHVSATWVNRYEAGQAPGTPPLDRVDLASQDGSILSWRAVAGLGWQRNVWGAALTARYIPEYDDANAIGVRNGRTIEDQFLLDAQVSLDFRRMESAPTWLRGLSLQAGVVNLFDEEPPFAEISATLGYDLTQGDMRQRFGYINLSKRF</sequence>
<evidence type="ECO:0000259" key="12">
    <source>
        <dbReference type="Pfam" id="PF00593"/>
    </source>
</evidence>
<keyword evidence="15" id="KW-1185">Reference proteome</keyword>
<evidence type="ECO:0000256" key="8">
    <source>
        <dbReference type="PROSITE-ProRule" id="PRU01360"/>
    </source>
</evidence>
<dbReference type="Gene3D" id="2.40.170.20">
    <property type="entry name" value="TonB-dependent receptor, beta-barrel domain"/>
    <property type="match status" value="1"/>
</dbReference>
<feature type="compositionally biased region" description="Polar residues" evidence="10">
    <location>
        <begin position="238"/>
        <end position="256"/>
    </location>
</feature>
<keyword evidence="5 9" id="KW-0798">TonB box</keyword>
<dbReference type="EMBL" id="JACHHZ010000001">
    <property type="protein sequence ID" value="MBB6091221.1"/>
    <property type="molecule type" value="Genomic_DNA"/>
</dbReference>
<evidence type="ECO:0000313" key="15">
    <source>
        <dbReference type="Proteomes" id="UP000588068"/>
    </source>
</evidence>
<evidence type="ECO:0000256" key="10">
    <source>
        <dbReference type="SAM" id="MobiDB-lite"/>
    </source>
</evidence>
<dbReference type="Pfam" id="PF00593">
    <property type="entry name" value="TonB_dep_Rec_b-barrel"/>
    <property type="match status" value="1"/>
</dbReference>
<evidence type="ECO:0000256" key="5">
    <source>
        <dbReference type="ARBA" id="ARBA00023077"/>
    </source>
</evidence>
<feature type="signal peptide" evidence="11">
    <location>
        <begin position="1"/>
        <end position="27"/>
    </location>
</feature>
<dbReference type="InterPro" id="IPR036942">
    <property type="entry name" value="Beta-barrel_TonB_sf"/>
</dbReference>
<dbReference type="Pfam" id="PF07715">
    <property type="entry name" value="Plug"/>
    <property type="match status" value="1"/>
</dbReference>
<name>A0A841HDQ0_9GAMM</name>
<keyword evidence="4 8" id="KW-0812">Transmembrane</keyword>
<keyword evidence="2 8" id="KW-0813">Transport</keyword>
<dbReference type="GO" id="GO:0009279">
    <property type="term" value="C:cell outer membrane"/>
    <property type="evidence" value="ECO:0007669"/>
    <property type="project" value="UniProtKB-SubCell"/>
</dbReference>
<feature type="chain" id="PRO_5033033897" evidence="11">
    <location>
        <begin position="28"/>
        <end position="873"/>
    </location>
</feature>
<dbReference type="RefSeq" id="WP_184329034.1">
    <property type="nucleotide sequence ID" value="NZ_JACHHZ010000001.1"/>
</dbReference>
<feature type="domain" description="TonB-dependent receptor plug" evidence="13">
    <location>
        <begin position="55"/>
        <end position="163"/>
    </location>
</feature>
<evidence type="ECO:0000313" key="14">
    <source>
        <dbReference type="EMBL" id="MBB6091221.1"/>
    </source>
</evidence>
<accession>A0A841HDQ0</accession>
<dbReference type="InterPro" id="IPR000531">
    <property type="entry name" value="Beta-barrel_TonB"/>
</dbReference>
<evidence type="ECO:0000256" key="2">
    <source>
        <dbReference type="ARBA" id="ARBA00022448"/>
    </source>
</evidence>
<keyword evidence="6 8" id="KW-0472">Membrane</keyword>
<gene>
    <name evidence="14" type="ORF">HNQ60_000067</name>
</gene>